<dbReference type="Pfam" id="PF04675">
    <property type="entry name" value="DNA_ligase_A_N"/>
    <property type="match status" value="1"/>
</dbReference>
<keyword evidence="8" id="KW-0067">ATP-binding</keyword>
<evidence type="ECO:0000256" key="9">
    <source>
        <dbReference type="ARBA" id="ARBA00022842"/>
    </source>
</evidence>
<evidence type="ECO:0000259" key="14">
    <source>
        <dbReference type="PROSITE" id="PS50160"/>
    </source>
</evidence>
<evidence type="ECO:0000256" key="5">
    <source>
        <dbReference type="ARBA" id="ARBA00022723"/>
    </source>
</evidence>
<keyword evidence="11" id="KW-0234">DNA repair</keyword>
<reference evidence="15 16" key="1">
    <citation type="submission" date="2024-02" db="EMBL/GenBank/DDBJ databases">
        <title>Identification of pathogenicity and growth-promoting function of Pseudomonas putida variant.</title>
        <authorList>
            <person name="Sun J."/>
        </authorList>
    </citation>
    <scope>NUCLEOTIDE SEQUENCE [LARGE SCALE GENOMIC DNA]</scope>
    <source>
        <strain evidence="15 16">A03</strain>
    </source>
</reference>
<evidence type="ECO:0000256" key="6">
    <source>
        <dbReference type="ARBA" id="ARBA00022741"/>
    </source>
</evidence>
<organism evidence="15 16">
    <name type="scientific">Pseudomonas farsensis</name>
    <dbReference type="NCBI Taxonomy" id="2745492"/>
    <lineage>
        <taxon>Bacteria</taxon>
        <taxon>Pseudomonadati</taxon>
        <taxon>Pseudomonadota</taxon>
        <taxon>Gammaproteobacteria</taxon>
        <taxon>Pseudomonadales</taxon>
        <taxon>Pseudomonadaceae</taxon>
        <taxon>Pseudomonas</taxon>
    </lineage>
</organism>
<evidence type="ECO:0000256" key="7">
    <source>
        <dbReference type="ARBA" id="ARBA00022763"/>
    </source>
</evidence>
<dbReference type="SUPFAM" id="SSF50249">
    <property type="entry name" value="Nucleic acid-binding proteins"/>
    <property type="match status" value="1"/>
</dbReference>
<dbReference type="NCBIfam" id="TIGR04120">
    <property type="entry name" value="DNA_lig_bact"/>
    <property type="match status" value="1"/>
</dbReference>
<dbReference type="InterPro" id="IPR012340">
    <property type="entry name" value="NA-bd_OB-fold"/>
</dbReference>
<dbReference type="Gene3D" id="2.40.50.140">
    <property type="entry name" value="Nucleic acid-binding proteins"/>
    <property type="match status" value="1"/>
</dbReference>
<evidence type="ECO:0000256" key="3">
    <source>
        <dbReference type="ARBA" id="ARBA00022618"/>
    </source>
</evidence>
<dbReference type="RefSeq" id="WP_339598201.1">
    <property type="nucleotide sequence ID" value="NZ_JBBHLC010000004.1"/>
</dbReference>
<evidence type="ECO:0000256" key="13">
    <source>
        <dbReference type="ARBA" id="ARBA00034003"/>
    </source>
</evidence>
<evidence type="ECO:0000256" key="4">
    <source>
        <dbReference type="ARBA" id="ARBA00022705"/>
    </source>
</evidence>
<proteinExistence type="predicted"/>
<keyword evidence="12" id="KW-0131">Cell cycle</keyword>
<name>A0ABU8QN86_9PSED</name>
<dbReference type="EMBL" id="JBBHLC010000004">
    <property type="protein sequence ID" value="MEJ5862118.1"/>
    <property type="molecule type" value="Genomic_DNA"/>
</dbReference>
<keyword evidence="2 15" id="KW-0436">Ligase</keyword>
<keyword evidence="5" id="KW-0479">Metal-binding</keyword>
<dbReference type="Pfam" id="PF01068">
    <property type="entry name" value="DNA_ligase_A_M"/>
    <property type="match status" value="1"/>
</dbReference>
<dbReference type="PANTHER" id="PTHR45674:SF13">
    <property type="entry name" value="DNA LIGASE-RELATED"/>
    <property type="match status" value="1"/>
</dbReference>
<dbReference type="PROSITE" id="PS00697">
    <property type="entry name" value="DNA_LIGASE_A1"/>
    <property type="match status" value="1"/>
</dbReference>
<comment type="catalytic activity">
    <reaction evidence="13">
        <text>ATP + (deoxyribonucleotide)n-3'-hydroxyl + 5'-phospho-(deoxyribonucleotide)m = (deoxyribonucleotide)n+m + AMP + diphosphate.</text>
        <dbReference type="EC" id="6.5.1.1"/>
    </reaction>
</comment>
<dbReference type="InterPro" id="IPR012308">
    <property type="entry name" value="DNA_ligase_ATP-dep_N"/>
</dbReference>
<keyword evidence="16" id="KW-1185">Reference proteome</keyword>
<evidence type="ECO:0000256" key="8">
    <source>
        <dbReference type="ARBA" id="ARBA00022840"/>
    </source>
</evidence>
<keyword evidence="7" id="KW-0227">DNA damage</keyword>
<sequence length="550" mass="61691">MKAFAELYLRLDATTSSNAKLQALRDYFASAPAGDAAWAVYFLAGGRPRQLVPSRLLRELATEQAGLPEWLFEESYQAVGDLAEAISLLLPENPHGTDEGLGIWVEHHLLPLRGQPGEAVRERLPQLWSQLDRPSLMLCLKLVTGSFRVGVSKLLVTRALAQLAGLDAKRVAQRMVGYTDLSHRPVAASYLKLVAPESDDEHQQRGGQPYPFFLAHALQLPVEQFDSALGAVQDWQVEWKWDGIRAQVVKRDGQLWVWSRGEELITERFPELHSLAATLPDGVVIDGEILVWKPGGDGIAVQPFALLQQRLGRKTLGKKLLADAPVMLQAYDLLEWQGEDWRNRPQHERRRQLEHLLQQHPLAPLLLSPLLTGDSWADLARQREASRSLGVEGLMLKQREALYGVGRTKDMGLWWKWKIDPFSVDAVLIYAQRGHGRRASLYSDYTFAVWDGPPGAAQRTLVPFAKAYSGLSDEEMRKVDAVVRKTTVDTFGPVRSVTPTLVFELGFEGIALSKRHKSGIAVRFPRMLRWRHDKTVEQADDLTTLQALLG</sequence>
<evidence type="ECO:0000256" key="1">
    <source>
        <dbReference type="ARBA" id="ARBA00012727"/>
    </source>
</evidence>
<evidence type="ECO:0000256" key="11">
    <source>
        <dbReference type="ARBA" id="ARBA00023204"/>
    </source>
</evidence>
<dbReference type="EC" id="6.5.1.1" evidence="1"/>
<keyword evidence="10" id="KW-0233">DNA recombination</keyword>
<dbReference type="NCBIfam" id="NF006701">
    <property type="entry name" value="PRK09247.1"/>
    <property type="match status" value="1"/>
</dbReference>
<evidence type="ECO:0000256" key="12">
    <source>
        <dbReference type="ARBA" id="ARBA00023306"/>
    </source>
</evidence>
<dbReference type="SUPFAM" id="SSF117018">
    <property type="entry name" value="ATP-dependent DNA ligase DNA-binding domain"/>
    <property type="match status" value="1"/>
</dbReference>
<dbReference type="CDD" id="cd07972">
    <property type="entry name" value="OBF_DNA_ligase_Arch_LigB"/>
    <property type="match status" value="1"/>
</dbReference>
<keyword evidence="9" id="KW-0460">Magnesium</keyword>
<gene>
    <name evidence="15" type="ORF">V7S98_02650</name>
</gene>
<dbReference type="SUPFAM" id="SSF56091">
    <property type="entry name" value="DNA ligase/mRNA capping enzyme, catalytic domain"/>
    <property type="match status" value="1"/>
</dbReference>
<evidence type="ECO:0000256" key="2">
    <source>
        <dbReference type="ARBA" id="ARBA00022598"/>
    </source>
</evidence>
<dbReference type="InterPro" id="IPR036599">
    <property type="entry name" value="DNA_ligase_N_sf"/>
</dbReference>
<dbReference type="Gene3D" id="3.30.470.30">
    <property type="entry name" value="DNA ligase/mRNA capping enzyme"/>
    <property type="match status" value="1"/>
</dbReference>
<dbReference type="Pfam" id="PF04679">
    <property type="entry name" value="DNA_ligase_A_C"/>
    <property type="match status" value="1"/>
</dbReference>
<dbReference type="InterPro" id="IPR012309">
    <property type="entry name" value="DNA_ligase_ATP-dep_C"/>
</dbReference>
<accession>A0ABU8QN86</accession>
<keyword evidence="3" id="KW-0132">Cell division</keyword>
<keyword evidence="4" id="KW-0235">DNA replication</keyword>
<dbReference type="Gene3D" id="1.10.3260.10">
    <property type="entry name" value="DNA ligase, ATP-dependent, N-terminal domain"/>
    <property type="match status" value="1"/>
</dbReference>
<dbReference type="InterPro" id="IPR050191">
    <property type="entry name" value="ATP-dep_DNA_ligase"/>
</dbReference>
<feature type="domain" description="ATP-dependent DNA ligase family profile" evidence="14">
    <location>
        <begin position="319"/>
        <end position="451"/>
    </location>
</feature>
<evidence type="ECO:0000256" key="10">
    <source>
        <dbReference type="ARBA" id="ARBA00023172"/>
    </source>
</evidence>
<protein>
    <recommendedName>
        <fullName evidence="1">DNA ligase (ATP)</fullName>
        <ecNumber evidence="1">6.5.1.1</ecNumber>
    </recommendedName>
</protein>
<dbReference type="GO" id="GO:0003910">
    <property type="term" value="F:DNA ligase (ATP) activity"/>
    <property type="evidence" value="ECO:0007669"/>
    <property type="project" value="UniProtKB-EC"/>
</dbReference>
<dbReference type="InterPro" id="IPR012310">
    <property type="entry name" value="DNA_ligase_ATP-dep_cent"/>
</dbReference>
<dbReference type="InterPro" id="IPR016059">
    <property type="entry name" value="DNA_ligase_ATP-dep_CS"/>
</dbReference>
<dbReference type="Proteomes" id="UP001380290">
    <property type="component" value="Unassembled WGS sequence"/>
</dbReference>
<dbReference type="PANTHER" id="PTHR45674">
    <property type="entry name" value="DNA LIGASE 1/3 FAMILY MEMBER"/>
    <property type="match status" value="1"/>
</dbReference>
<dbReference type="PROSITE" id="PS50160">
    <property type="entry name" value="DNA_LIGASE_A3"/>
    <property type="match status" value="1"/>
</dbReference>
<keyword evidence="6" id="KW-0547">Nucleotide-binding</keyword>
<dbReference type="CDD" id="cd07897">
    <property type="entry name" value="Adenylation_DNA_ligase_Bac1"/>
    <property type="match status" value="1"/>
</dbReference>
<comment type="caution">
    <text evidence="15">The sequence shown here is derived from an EMBL/GenBank/DDBJ whole genome shotgun (WGS) entry which is preliminary data.</text>
</comment>
<evidence type="ECO:0000313" key="16">
    <source>
        <dbReference type="Proteomes" id="UP001380290"/>
    </source>
</evidence>
<dbReference type="InterPro" id="IPR026333">
    <property type="entry name" value="ATP_dep_DNA_lig_pp_1105_fam"/>
</dbReference>
<evidence type="ECO:0000313" key="15">
    <source>
        <dbReference type="EMBL" id="MEJ5862118.1"/>
    </source>
</evidence>